<evidence type="ECO:0000256" key="9">
    <source>
        <dbReference type="ARBA" id="ARBA00052536"/>
    </source>
</evidence>
<dbReference type="GO" id="GO:0019379">
    <property type="term" value="P:sulfate assimilation, phosphoadenylyl sulfate reduction by phosphoadenylyl-sulfate reductase (thioredoxin)"/>
    <property type="evidence" value="ECO:0007669"/>
    <property type="project" value="InterPro"/>
</dbReference>
<gene>
    <name evidence="14" type="ORF">LAMI_0G07404G</name>
</gene>
<dbReference type="PANTHER" id="PTHR46509">
    <property type="entry name" value="PHOSPHOADENOSINE PHOSPHOSULFATE REDUCTASE"/>
    <property type="match status" value="1"/>
</dbReference>
<dbReference type="PIRSF" id="PIRSF000857">
    <property type="entry name" value="PAPS_reductase"/>
    <property type="match status" value="1"/>
</dbReference>
<keyword evidence="8" id="KW-0198">Cysteine biosynthesis</keyword>
<dbReference type="CDD" id="cd23945">
    <property type="entry name" value="PAPS_reductase"/>
    <property type="match status" value="1"/>
</dbReference>
<dbReference type="EMBL" id="LT598469">
    <property type="protein sequence ID" value="SCV00805.1"/>
    <property type="molecule type" value="Genomic_DNA"/>
</dbReference>
<evidence type="ECO:0000256" key="2">
    <source>
        <dbReference type="ARBA" id="ARBA00009732"/>
    </source>
</evidence>
<comment type="catalytic activity">
    <reaction evidence="9">
        <text>[thioredoxin]-disulfide + sulfite + adenosine 3',5'-bisphosphate + 2 H(+) = [thioredoxin]-dithiol + 3'-phosphoadenylyl sulfate</text>
        <dbReference type="Rhea" id="RHEA:11724"/>
        <dbReference type="Rhea" id="RHEA-COMP:10698"/>
        <dbReference type="Rhea" id="RHEA-COMP:10700"/>
        <dbReference type="ChEBI" id="CHEBI:15378"/>
        <dbReference type="ChEBI" id="CHEBI:17359"/>
        <dbReference type="ChEBI" id="CHEBI:29950"/>
        <dbReference type="ChEBI" id="CHEBI:50058"/>
        <dbReference type="ChEBI" id="CHEBI:58339"/>
        <dbReference type="ChEBI" id="CHEBI:58343"/>
        <dbReference type="EC" id="1.8.4.8"/>
    </reaction>
</comment>
<keyword evidence="5" id="KW-0521">NADP</keyword>
<keyword evidence="7" id="KW-0486">Methionine biosynthesis</keyword>
<dbReference type="GO" id="GO:0019344">
    <property type="term" value="P:cysteine biosynthetic process"/>
    <property type="evidence" value="ECO:0007669"/>
    <property type="project" value="UniProtKB-KW"/>
</dbReference>
<dbReference type="InterPro" id="IPR011800">
    <property type="entry name" value="PAPS_reductase_CysH"/>
</dbReference>
<evidence type="ECO:0000256" key="7">
    <source>
        <dbReference type="ARBA" id="ARBA00023167"/>
    </source>
</evidence>
<dbReference type="EC" id="1.8.4.8" evidence="3"/>
<dbReference type="NCBIfam" id="TIGR00434">
    <property type="entry name" value="cysH"/>
    <property type="match status" value="1"/>
</dbReference>
<proteinExistence type="inferred from homology"/>
<evidence type="ECO:0000256" key="10">
    <source>
        <dbReference type="ARBA" id="ARBA00078053"/>
    </source>
</evidence>
<dbReference type="GO" id="GO:0004604">
    <property type="term" value="F:phosphoadenylyl-sulfate reductase (thioredoxin) activity"/>
    <property type="evidence" value="ECO:0007669"/>
    <property type="project" value="UniProtKB-EC"/>
</dbReference>
<dbReference type="SUPFAM" id="SSF52402">
    <property type="entry name" value="Adenine nucleotide alpha hydrolases-like"/>
    <property type="match status" value="1"/>
</dbReference>
<keyword evidence="6" id="KW-0560">Oxidoreductase</keyword>
<keyword evidence="4" id="KW-0028">Amino-acid biosynthesis</keyword>
<dbReference type="HAMAP" id="MF_00063">
    <property type="entry name" value="CysH"/>
    <property type="match status" value="1"/>
</dbReference>
<protein>
    <recommendedName>
        <fullName evidence="3">phosphoadenylyl-sulfate reductase (thioredoxin)</fullName>
        <ecNumber evidence="3">1.8.4.8</ecNumber>
    </recommendedName>
    <alternativeName>
        <fullName evidence="10">3'-phosphoadenylylsulfate reductase</fullName>
    </alternativeName>
    <alternativeName>
        <fullName evidence="12">PAPS reductase, thioredoxin dependent</fullName>
    </alternativeName>
    <alternativeName>
        <fullName evidence="11">PAdoPS reductase</fullName>
    </alternativeName>
</protein>
<dbReference type="Gene3D" id="3.40.50.620">
    <property type="entry name" value="HUPs"/>
    <property type="match status" value="1"/>
</dbReference>
<dbReference type="OrthoDB" id="7869097at2759"/>
<dbReference type="PANTHER" id="PTHR46509:SF1">
    <property type="entry name" value="PHOSPHOADENOSINE PHOSPHOSULFATE REDUCTASE"/>
    <property type="match status" value="1"/>
</dbReference>
<accession>A0A1G4K9R2</accession>
<comment type="pathway">
    <text evidence="1">Sulfur metabolism; hydrogen sulfide biosynthesis; sulfite from sulfate: step 3/3.</text>
</comment>
<dbReference type="InterPro" id="IPR004511">
    <property type="entry name" value="PAPS/APS_Rdtase"/>
</dbReference>
<evidence type="ECO:0000256" key="4">
    <source>
        <dbReference type="ARBA" id="ARBA00022605"/>
    </source>
</evidence>
<name>A0A1G4K9R2_9SACH</name>
<dbReference type="NCBIfam" id="TIGR02057">
    <property type="entry name" value="PAPS_reductase"/>
    <property type="match status" value="1"/>
</dbReference>
<dbReference type="Pfam" id="PF01507">
    <property type="entry name" value="PAPS_reduct"/>
    <property type="match status" value="1"/>
</dbReference>
<sequence length="267" mass="30371">MATKIYKLRNDISVTEEQLQHWNHALSRMDSPEEILKWALATFPHLYQTTACGLTGLATIDMLARLDSTGRQVVPLIFIDTLHHFPQTLDLLKRVEERYYKPRNSAIAVFTPEGVSSEAEFAAKHGDFLWEKEDDKYDFLVKVEPARRAYESLKVTAVLTGRRKSQGGARSALHFVEVDELNGIVKINPLANWDFQQVKQYIDTHSVPYNELLDLGYKSIGDYHSTQPVADGEDERAGRWKGQTKTECGIHETSRFAQFLTNESPAS</sequence>
<dbReference type="InterPro" id="IPR002500">
    <property type="entry name" value="PAPS_reduct_dom"/>
</dbReference>
<evidence type="ECO:0000256" key="6">
    <source>
        <dbReference type="ARBA" id="ARBA00023002"/>
    </source>
</evidence>
<evidence type="ECO:0000256" key="11">
    <source>
        <dbReference type="ARBA" id="ARBA00082472"/>
    </source>
</evidence>
<evidence type="ECO:0000313" key="14">
    <source>
        <dbReference type="EMBL" id="SCV00805.1"/>
    </source>
</evidence>
<evidence type="ECO:0000256" key="5">
    <source>
        <dbReference type="ARBA" id="ARBA00022857"/>
    </source>
</evidence>
<evidence type="ECO:0000256" key="12">
    <source>
        <dbReference type="ARBA" id="ARBA00082553"/>
    </source>
</evidence>
<dbReference type="InterPro" id="IPR014729">
    <property type="entry name" value="Rossmann-like_a/b/a_fold"/>
</dbReference>
<evidence type="ECO:0000259" key="13">
    <source>
        <dbReference type="Pfam" id="PF01507"/>
    </source>
</evidence>
<feature type="domain" description="Phosphoadenosine phosphosulphate reductase" evidence="13">
    <location>
        <begin position="47"/>
        <end position="228"/>
    </location>
</feature>
<dbReference type="FunFam" id="3.40.50.620:FF:000151">
    <property type="entry name" value="Phosphoadenosine phosphosulfate reductase"/>
    <property type="match status" value="1"/>
</dbReference>
<dbReference type="AlphaFoldDB" id="A0A1G4K9R2"/>
<organism evidence="14 15">
    <name type="scientific">Lachancea mirantina</name>
    <dbReference type="NCBI Taxonomy" id="1230905"/>
    <lineage>
        <taxon>Eukaryota</taxon>
        <taxon>Fungi</taxon>
        <taxon>Dikarya</taxon>
        <taxon>Ascomycota</taxon>
        <taxon>Saccharomycotina</taxon>
        <taxon>Saccharomycetes</taxon>
        <taxon>Saccharomycetales</taxon>
        <taxon>Saccharomycetaceae</taxon>
        <taxon>Lachancea</taxon>
    </lineage>
</organism>
<dbReference type="GO" id="GO:0005737">
    <property type="term" value="C:cytoplasm"/>
    <property type="evidence" value="ECO:0007669"/>
    <property type="project" value="TreeGrafter"/>
</dbReference>
<reference evidence="14 15" key="1">
    <citation type="submission" date="2016-03" db="EMBL/GenBank/DDBJ databases">
        <authorList>
            <person name="Devillers H."/>
        </authorList>
    </citation>
    <scope>NUCLEOTIDE SEQUENCE [LARGE SCALE GENOMIC DNA]</scope>
    <source>
        <strain evidence="14">CBS 11717</strain>
    </source>
</reference>
<dbReference type="GO" id="GO:0009086">
    <property type="term" value="P:methionine biosynthetic process"/>
    <property type="evidence" value="ECO:0007669"/>
    <property type="project" value="UniProtKB-KW"/>
</dbReference>
<evidence type="ECO:0000256" key="8">
    <source>
        <dbReference type="ARBA" id="ARBA00023192"/>
    </source>
</evidence>
<comment type="similarity">
    <text evidence="2">Belongs to the PAPS reductase family. CysH subfamily.</text>
</comment>
<dbReference type="Proteomes" id="UP000191024">
    <property type="component" value="Chromosome G"/>
</dbReference>
<dbReference type="NCBIfam" id="NF002537">
    <property type="entry name" value="PRK02090.1"/>
    <property type="match status" value="1"/>
</dbReference>
<evidence type="ECO:0000256" key="3">
    <source>
        <dbReference type="ARBA" id="ARBA00013096"/>
    </source>
</evidence>
<keyword evidence="15" id="KW-1185">Reference proteome</keyword>
<evidence type="ECO:0000256" key="1">
    <source>
        <dbReference type="ARBA" id="ARBA00004848"/>
    </source>
</evidence>
<evidence type="ECO:0000313" key="15">
    <source>
        <dbReference type="Proteomes" id="UP000191024"/>
    </source>
</evidence>
<dbReference type="STRING" id="1230905.A0A1G4K9R2"/>